<dbReference type="Proteomes" id="UP000799755">
    <property type="component" value="Unassembled WGS sequence"/>
</dbReference>
<sequence>MNLPSNSTGFNGPPDPSLIPSPPTEAAVELAHAFAGIAITLNIISFMVFGGRIWTRCFPVLRLGWDDYIISVAYVLVLVDSILLLITVPFVFGRDPATITLKDVEESTRHAILAEPIWAWSMAAVKISVAAMLLRLEQERHWRRFLWAMIVIQLFLGVYNTITQLVQCVPLHAAWDLLGVVEAKCWRKNAIRNNLICVSTVNIATDFVFALIPITFLRKIQRPLGERIVIGILMALGIFAAAASIVKVTAAANFGRTNDPTKEGISIGTWSCVEEQVGFIAACIPCLRSPFQKVLSYFGLISTQNKTTYGRAYGQMHGEGGNSSKPKDTHSRMKSGGRGAVIKMKNMRSTDAQSEENILTSNLEGKNGEIWCTTEVRMIKENTTQVLKVEKGHGRGQSSWADGSEQEEPTWAVRKSSNGDVV</sequence>
<comment type="caution">
    <text evidence="1">The sequence shown here is derived from an EMBL/GenBank/DDBJ whole genome shotgun (WGS) entry which is preliminary data.</text>
</comment>
<dbReference type="EMBL" id="MU003513">
    <property type="protein sequence ID" value="KAF2469199.1"/>
    <property type="molecule type" value="Genomic_DNA"/>
</dbReference>
<proteinExistence type="predicted"/>
<name>A0ACB6QQC4_9PLEO</name>
<gene>
    <name evidence="1" type="ORF">BDR25DRAFT_372414</name>
</gene>
<reference evidence="1" key="1">
    <citation type="journal article" date="2020" name="Stud. Mycol.">
        <title>101 Dothideomycetes genomes: a test case for predicting lifestyles and emergence of pathogens.</title>
        <authorList>
            <person name="Haridas S."/>
            <person name="Albert R."/>
            <person name="Binder M."/>
            <person name="Bloem J."/>
            <person name="Labutti K."/>
            <person name="Salamov A."/>
            <person name="Andreopoulos B."/>
            <person name="Baker S."/>
            <person name="Barry K."/>
            <person name="Bills G."/>
            <person name="Bluhm B."/>
            <person name="Cannon C."/>
            <person name="Castanera R."/>
            <person name="Culley D."/>
            <person name="Daum C."/>
            <person name="Ezra D."/>
            <person name="Gonzalez J."/>
            <person name="Henrissat B."/>
            <person name="Kuo A."/>
            <person name="Liang C."/>
            <person name="Lipzen A."/>
            <person name="Lutzoni F."/>
            <person name="Magnuson J."/>
            <person name="Mondo S."/>
            <person name="Nolan M."/>
            <person name="Ohm R."/>
            <person name="Pangilinan J."/>
            <person name="Park H.-J."/>
            <person name="Ramirez L."/>
            <person name="Alfaro M."/>
            <person name="Sun H."/>
            <person name="Tritt A."/>
            <person name="Yoshinaga Y."/>
            <person name="Zwiers L.-H."/>
            <person name="Turgeon B."/>
            <person name="Goodwin S."/>
            <person name="Spatafora J."/>
            <person name="Crous P."/>
            <person name="Grigoriev I."/>
        </authorList>
    </citation>
    <scope>NUCLEOTIDE SEQUENCE</scope>
    <source>
        <strain evidence="1">ATCC 200398</strain>
    </source>
</reference>
<evidence type="ECO:0000313" key="1">
    <source>
        <dbReference type="EMBL" id="KAF2469199.1"/>
    </source>
</evidence>
<protein>
    <submittedName>
        <fullName evidence="1">Uncharacterized protein</fullName>
    </submittedName>
</protein>
<accession>A0ACB6QQC4</accession>
<evidence type="ECO:0000313" key="2">
    <source>
        <dbReference type="Proteomes" id="UP000799755"/>
    </source>
</evidence>
<keyword evidence="2" id="KW-1185">Reference proteome</keyword>
<organism evidence="1 2">
    <name type="scientific">Lindgomyces ingoldianus</name>
    <dbReference type="NCBI Taxonomy" id="673940"/>
    <lineage>
        <taxon>Eukaryota</taxon>
        <taxon>Fungi</taxon>
        <taxon>Dikarya</taxon>
        <taxon>Ascomycota</taxon>
        <taxon>Pezizomycotina</taxon>
        <taxon>Dothideomycetes</taxon>
        <taxon>Pleosporomycetidae</taxon>
        <taxon>Pleosporales</taxon>
        <taxon>Lindgomycetaceae</taxon>
        <taxon>Lindgomyces</taxon>
    </lineage>
</organism>